<dbReference type="InterPro" id="IPR012668">
    <property type="entry name" value="CHP02466"/>
</dbReference>
<evidence type="ECO:0000313" key="2">
    <source>
        <dbReference type="EMBL" id="KAF4699158.1"/>
    </source>
</evidence>
<feature type="chain" id="PRO_5029476813" evidence="1">
    <location>
        <begin position="24"/>
        <end position="295"/>
    </location>
</feature>
<keyword evidence="1" id="KW-0732">Signal</keyword>
<evidence type="ECO:0000256" key="1">
    <source>
        <dbReference type="SAM" id="SignalP"/>
    </source>
</evidence>
<protein>
    <submittedName>
        <fullName evidence="2">Uncharacterized protein</fullName>
    </submittedName>
</protein>
<evidence type="ECO:0000313" key="3">
    <source>
        <dbReference type="Proteomes" id="UP000553632"/>
    </source>
</evidence>
<organism evidence="2 3">
    <name type="scientific">Perkinsus olseni</name>
    <name type="common">Perkinsus atlanticus</name>
    <dbReference type="NCBI Taxonomy" id="32597"/>
    <lineage>
        <taxon>Eukaryota</taxon>
        <taxon>Sar</taxon>
        <taxon>Alveolata</taxon>
        <taxon>Perkinsozoa</taxon>
        <taxon>Perkinsea</taxon>
        <taxon>Perkinsida</taxon>
        <taxon>Perkinsidae</taxon>
        <taxon>Perkinsus</taxon>
    </lineage>
</organism>
<keyword evidence="3" id="KW-1185">Reference proteome</keyword>
<dbReference type="EMBL" id="JABANO010038072">
    <property type="protein sequence ID" value="KAF4699158.1"/>
    <property type="molecule type" value="Genomic_DNA"/>
</dbReference>
<accession>A0A7J6PSS5</accession>
<gene>
    <name evidence="2" type="ORF">FOZ63_028228</name>
</gene>
<dbReference type="Pfam" id="PF13759">
    <property type="entry name" value="2OG-FeII_Oxy_5"/>
    <property type="match status" value="1"/>
</dbReference>
<dbReference type="Gene3D" id="2.60.120.620">
    <property type="entry name" value="q2cbj1_9rhob like domain"/>
    <property type="match status" value="1"/>
</dbReference>
<proteinExistence type="predicted"/>
<name>A0A7J6PSS5_PEROL</name>
<dbReference type="AlphaFoldDB" id="A0A7J6PSS5"/>
<dbReference type="Proteomes" id="UP000553632">
    <property type="component" value="Unassembled WGS sequence"/>
</dbReference>
<comment type="caution">
    <text evidence="2">The sequence shown here is derived from an EMBL/GenBank/DDBJ whole genome shotgun (WGS) entry which is preliminary data.</text>
</comment>
<reference evidence="2 3" key="1">
    <citation type="submission" date="2020-04" db="EMBL/GenBank/DDBJ databases">
        <title>Perkinsus olseni comparative genomics.</title>
        <authorList>
            <person name="Bogema D.R."/>
        </authorList>
    </citation>
    <scope>NUCLEOTIDE SEQUENCE [LARGE SCALE GENOMIC DNA]</scope>
    <source>
        <strain evidence="2 3">ATCC PRA-207</strain>
    </source>
</reference>
<feature type="signal peptide" evidence="1">
    <location>
        <begin position="1"/>
        <end position="23"/>
    </location>
</feature>
<sequence>MKVHGKFTITSLGVLLVMASVSATVPSVDRGSSLPESHRTLLWPTLLETVNLSATLGPAFSEAIAKASERTYEKFLEQRRIRLEKKGKIENGTMNSGIVNDDFYHWQMALPITERPLEETAEFHQLLGLIDRLARRYLEHSGGDPQAIARRRFSMSYWTAVHFANEYHSPHTHTGQDCVAVFYAKVARGANNGKLILMDPRGQVPPFGRTVPIDVYPGQLVMFPSWLNHMVSPTTGSTNTSTQRRIMIAFNIQDAQFTGDIPSTLWHRDIPSSLRVPWVADYQRAEHCERNKDGL</sequence>